<evidence type="ECO:0000313" key="1">
    <source>
        <dbReference type="EMBL" id="GAG23198.1"/>
    </source>
</evidence>
<name>X0WFA1_9ZZZZ</name>
<comment type="caution">
    <text evidence="1">The sequence shown here is derived from an EMBL/GenBank/DDBJ whole genome shotgun (WGS) entry which is preliminary data.</text>
</comment>
<dbReference type="AlphaFoldDB" id="X0WFA1"/>
<dbReference type="EMBL" id="BARS01039809">
    <property type="protein sequence ID" value="GAG23198.1"/>
    <property type="molecule type" value="Genomic_DNA"/>
</dbReference>
<gene>
    <name evidence="1" type="ORF">S01H1_60763</name>
</gene>
<proteinExistence type="predicted"/>
<protein>
    <submittedName>
        <fullName evidence="1">Uncharacterized protein</fullName>
    </submittedName>
</protein>
<organism evidence="1">
    <name type="scientific">marine sediment metagenome</name>
    <dbReference type="NCBI Taxonomy" id="412755"/>
    <lineage>
        <taxon>unclassified sequences</taxon>
        <taxon>metagenomes</taxon>
        <taxon>ecological metagenomes</taxon>
    </lineage>
</organism>
<sequence>MAIWEKKKTPTPIEDAVAQIRGRLGGAIETSRRALEVTVMLVNKHGRAKLIAELGEDDTADLKRIYALLKTTLAEIDPTIVTEDLPS</sequence>
<accession>X0WFA1</accession>
<reference evidence="1" key="1">
    <citation type="journal article" date="2014" name="Front. Microbiol.">
        <title>High frequency of phylogenetically diverse reductive dehalogenase-homologous genes in deep subseafloor sedimentary metagenomes.</title>
        <authorList>
            <person name="Kawai M."/>
            <person name="Futagami T."/>
            <person name="Toyoda A."/>
            <person name="Takaki Y."/>
            <person name="Nishi S."/>
            <person name="Hori S."/>
            <person name="Arai W."/>
            <person name="Tsubouchi T."/>
            <person name="Morono Y."/>
            <person name="Uchiyama I."/>
            <person name="Ito T."/>
            <person name="Fujiyama A."/>
            <person name="Inagaki F."/>
            <person name="Takami H."/>
        </authorList>
    </citation>
    <scope>NUCLEOTIDE SEQUENCE</scope>
    <source>
        <strain evidence="1">Expedition CK06-06</strain>
    </source>
</reference>